<dbReference type="OrthoDB" id="448450at2759"/>
<dbReference type="SUPFAM" id="SSF52096">
    <property type="entry name" value="ClpP/crotonase"/>
    <property type="match status" value="1"/>
</dbReference>
<evidence type="ECO:0000256" key="4">
    <source>
        <dbReference type="ARBA" id="ARBA00023239"/>
    </source>
</evidence>
<feature type="region of interest" description="Disordered" evidence="14">
    <location>
        <begin position="64"/>
        <end position="86"/>
    </location>
</feature>
<dbReference type="PANTHER" id="PTHR11941">
    <property type="entry name" value="ENOYL-COA HYDRATASE-RELATED"/>
    <property type="match status" value="1"/>
</dbReference>
<evidence type="ECO:0000256" key="3">
    <source>
        <dbReference type="ARBA" id="ARBA00022490"/>
    </source>
</evidence>
<dbReference type="EC" id="4.1.1.94" evidence="7"/>
<evidence type="ECO:0000256" key="5">
    <source>
        <dbReference type="ARBA" id="ARBA00036343"/>
    </source>
</evidence>
<dbReference type="RefSeq" id="XP_014151146.1">
    <property type="nucleotide sequence ID" value="XM_014295671.1"/>
</dbReference>
<dbReference type="Proteomes" id="UP000054560">
    <property type="component" value="Unassembled WGS sequence"/>
</dbReference>
<dbReference type="GO" id="GO:0004492">
    <property type="term" value="F:methyl/ethyl malonyl-CoA decarboxylase activity"/>
    <property type="evidence" value="ECO:0007669"/>
    <property type="project" value="UniProtKB-EC"/>
</dbReference>
<gene>
    <name evidence="15" type="ORF">SARC_10295</name>
</gene>
<accession>A0A0L0FKE4</accession>
<comment type="catalytic activity">
    <reaction evidence="11">
        <text>(S)-methylmalonyl-CoA + H(+) = propanoyl-CoA + CO2</text>
        <dbReference type="Rhea" id="RHEA:61340"/>
        <dbReference type="ChEBI" id="CHEBI:15378"/>
        <dbReference type="ChEBI" id="CHEBI:16526"/>
        <dbReference type="ChEBI" id="CHEBI:57327"/>
        <dbReference type="ChEBI" id="CHEBI:57392"/>
        <dbReference type="EC" id="4.1.1.94"/>
    </reaction>
    <physiologicalReaction direction="left-to-right" evidence="11">
        <dbReference type="Rhea" id="RHEA:61341"/>
    </physiologicalReaction>
</comment>
<evidence type="ECO:0000256" key="13">
    <source>
        <dbReference type="RuleBase" id="RU003707"/>
    </source>
</evidence>
<dbReference type="PROSITE" id="PS00166">
    <property type="entry name" value="ENOYL_COA_HYDRATASE"/>
    <property type="match status" value="1"/>
</dbReference>
<comment type="similarity">
    <text evidence="2 13">Belongs to the enoyl-CoA hydratase/isomerase family.</text>
</comment>
<dbReference type="InterPro" id="IPR001753">
    <property type="entry name" value="Enoyl-CoA_hydra/iso"/>
</dbReference>
<keyword evidence="16" id="KW-1185">Reference proteome</keyword>
<evidence type="ECO:0000256" key="14">
    <source>
        <dbReference type="SAM" id="MobiDB-lite"/>
    </source>
</evidence>
<dbReference type="CDD" id="cd06558">
    <property type="entry name" value="crotonase-like"/>
    <property type="match status" value="1"/>
</dbReference>
<dbReference type="EMBL" id="KQ242794">
    <property type="protein sequence ID" value="KNC77244.1"/>
    <property type="molecule type" value="Genomic_DNA"/>
</dbReference>
<comment type="catalytic activity">
    <reaction evidence="6">
        <text>(2R)-ethylmalonyl-CoA + H(+) = butanoyl-CoA + CO2</text>
        <dbReference type="Rhea" id="RHEA:59540"/>
        <dbReference type="ChEBI" id="CHEBI:15378"/>
        <dbReference type="ChEBI" id="CHEBI:16526"/>
        <dbReference type="ChEBI" id="CHEBI:57371"/>
        <dbReference type="ChEBI" id="CHEBI:85316"/>
        <dbReference type="EC" id="4.1.1.94"/>
    </reaction>
    <physiologicalReaction direction="left-to-right" evidence="6">
        <dbReference type="Rhea" id="RHEA:59541"/>
    </physiologicalReaction>
</comment>
<evidence type="ECO:0000256" key="9">
    <source>
        <dbReference type="ARBA" id="ARBA00042052"/>
    </source>
</evidence>
<sequence>MSLFRSITRLWTNSQCKAAHTHKVAFYSAVCDRPEDHHTPEIDLRLNSIRTALKDLGDGTVTLSLPNAVGDGNPKATDDTSRSPESVVQSNKIAMISISNPGGRNSLSGKMMCELADAVDVLQAWEGGAGVVLHGENGFFCAGADLKVAAQHMLGPSENGMGEEMSYLMHHTTSRLRALPLISVAAIEGAAVGGGAELATACDFRVMAKDSYIRFVHALLSVVPGWGGGTRLTKIVGRRDALRIVCTADKIHADQAMAFGLCDEVVETSTDTVKVATGFLQKLTANSTAATRALKTVVSQADDDAYRPSLNHEHDVFSRMWGNKASAEQIGKGGASARKGD</sequence>
<dbReference type="GO" id="GO:0006635">
    <property type="term" value="P:fatty acid beta-oxidation"/>
    <property type="evidence" value="ECO:0007669"/>
    <property type="project" value="TreeGrafter"/>
</dbReference>
<comment type="catalytic activity">
    <reaction evidence="5">
        <text>(2S)-ethylmalonyl-CoA + H(+) = butanoyl-CoA + CO2</text>
        <dbReference type="Rhea" id="RHEA:32131"/>
        <dbReference type="ChEBI" id="CHEBI:15378"/>
        <dbReference type="ChEBI" id="CHEBI:16526"/>
        <dbReference type="ChEBI" id="CHEBI:57371"/>
        <dbReference type="ChEBI" id="CHEBI:60909"/>
        <dbReference type="EC" id="4.1.1.94"/>
    </reaction>
    <physiologicalReaction direction="left-to-right" evidence="5">
        <dbReference type="Rhea" id="RHEA:32132"/>
    </physiologicalReaction>
</comment>
<organism evidence="15 16">
    <name type="scientific">Sphaeroforma arctica JP610</name>
    <dbReference type="NCBI Taxonomy" id="667725"/>
    <lineage>
        <taxon>Eukaryota</taxon>
        <taxon>Ichthyosporea</taxon>
        <taxon>Ichthyophonida</taxon>
        <taxon>Sphaeroforma</taxon>
    </lineage>
</organism>
<evidence type="ECO:0000256" key="10">
    <source>
        <dbReference type="ARBA" id="ARBA00042182"/>
    </source>
</evidence>
<dbReference type="eggNOG" id="KOG1680">
    <property type="taxonomic scope" value="Eukaryota"/>
</dbReference>
<evidence type="ECO:0000256" key="7">
    <source>
        <dbReference type="ARBA" id="ARBA00038883"/>
    </source>
</evidence>
<evidence type="ECO:0000313" key="16">
    <source>
        <dbReference type="Proteomes" id="UP000054560"/>
    </source>
</evidence>
<evidence type="ECO:0000256" key="1">
    <source>
        <dbReference type="ARBA" id="ARBA00004514"/>
    </source>
</evidence>
<dbReference type="STRING" id="667725.A0A0L0FKE4"/>
<dbReference type="GeneID" id="25910799"/>
<evidence type="ECO:0000313" key="15">
    <source>
        <dbReference type="EMBL" id="KNC77244.1"/>
    </source>
</evidence>
<evidence type="ECO:0000256" key="11">
    <source>
        <dbReference type="ARBA" id="ARBA00047446"/>
    </source>
</evidence>
<dbReference type="GO" id="GO:0005829">
    <property type="term" value="C:cytosol"/>
    <property type="evidence" value="ECO:0007669"/>
    <property type="project" value="UniProtKB-SubCell"/>
</dbReference>
<dbReference type="Pfam" id="PF00378">
    <property type="entry name" value="ECH_1"/>
    <property type="match status" value="1"/>
</dbReference>
<dbReference type="PANTHER" id="PTHR11941:SF27">
    <property type="entry name" value="ETHYLMALONYL-COA DECARBOXYLASE"/>
    <property type="match status" value="1"/>
</dbReference>
<dbReference type="AlphaFoldDB" id="A0A0L0FKE4"/>
<keyword evidence="4" id="KW-0456">Lyase</keyword>
<evidence type="ECO:0000256" key="12">
    <source>
        <dbReference type="ARBA" id="ARBA00056546"/>
    </source>
</evidence>
<comment type="subcellular location">
    <subcellularLocation>
        <location evidence="1">Cytoplasm</location>
        <location evidence="1">Cytosol</location>
    </subcellularLocation>
</comment>
<name>A0A0L0FKE4_9EUKA</name>
<protein>
    <recommendedName>
        <fullName evidence="8">Ethylmalonyl-CoA decarboxylase</fullName>
        <ecNumber evidence="7">4.1.1.94</ecNumber>
    </recommendedName>
    <alternativeName>
        <fullName evidence="10">Enoyl-CoA hydratase domain-containing protein 1</fullName>
    </alternativeName>
    <alternativeName>
        <fullName evidence="9">Methylmalonyl-CoA decarboxylase</fullName>
    </alternativeName>
</protein>
<evidence type="ECO:0000256" key="8">
    <source>
        <dbReference type="ARBA" id="ARBA00039903"/>
    </source>
</evidence>
<evidence type="ECO:0000256" key="2">
    <source>
        <dbReference type="ARBA" id="ARBA00005254"/>
    </source>
</evidence>
<proteinExistence type="inferred from homology"/>
<keyword evidence="3" id="KW-0963">Cytoplasm</keyword>
<evidence type="ECO:0000256" key="6">
    <source>
        <dbReference type="ARBA" id="ARBA00036541"/>
    </source>
</evidence>
<comment type="function">
    <text evidence="12">Decarboxylates ethylmalonyl-CoA, a potentially toxic metabolite, to form butyryl-CoA, suggesting it might be involved in metabolite proofreading. Acts preferentially on (S)-ethylmalonyl-CoA but also has some activity on the (R)-isomer. Also has methylmalonyl-CoA decarboxylase activity at lower level.</text>
</comment>
<dbReference type="Gene3D" id="3.90.226.10">
    <property type="entry name" value="2-enoyl-CoA Hydratase, Chain A, domain 1"/>
    <property type="match status" value="1"/>
</dbReference>
<dbReference type="InterPro" id="IPR029045">
    <property type="entry name" value="ClpP/crotonase-like_dom_sf"/>
</dbReference>
<reference evidence="15 16" key="1">
    <citation type="submission" date="2011-02" db="EMBL/GenBank/DDBJ databases">
        <title>The Genome Sequence of Sphaeroforma arctica JP610.</title>
        <authorList>
            <consortium name="The Broad Institute Genome Sequencing Platform"/>
            <person name="Russ C."/>
            <person name="Cuomo C."/>
            <person name="Young S.K."/>
            <person name="Zeng Q."/>
            <person name="Gargeya S."/>
            <person name="Alvarado L."/>
            <person name="Berlin A."/>
            <person name="Chapman S.B."/>
            <person name="Chen Z."/>
            <person name="Freedman E."/>
            <person name="Gellesch M."/>
            <person name="Goldberg J."/>
            <person name="Griggs A."/>
            <person name="Gujja S."/>
            <person name="Heilman E."/>
            <person name="Heiman D."/>
            <person name="Howarth C."/>
            <person name="Mehta T."/>
            <person name="Neiman D."/>
            <person name="Pearson M."/>
            <person name="Roberts A."/>
            <person name="Saif S."/>
            <person name="Shea T."/>
            <person name="Shenoy N."/>
            <person name="Sisk P."/>
            <person name="Stolte C."/>
            <person name="Sykes S."/>
            <person name="White J."/>
            <person name="Yandava C."/>
            <person name="Burger G."/>
            <person name="Gray M.W."/>
            <person name="Holland P.W.H."/>
            <person name="King N."/>
            <person name="Lang F.B.F."/>
            <person name="Roger A.J."/>
            <person name="Ruiz-Trillo I."/>
            <person name="Haas B."/>
            <person name="Nusbaum C."/>
            <person name="Birren B."/>
        </authorList>
    </citation>
    <scope>NUCLEOTIDE SEQUENCE [LARGE SCALE GENOMIC DNA]</scope>
    <source>
        <strain evidence="15 16">JP610</strain>
    </source>
</reference>
<dbReference type="InterPro" id="IPR018376">
    <property type="entry name" value="Enoyl-CoA_hyd/isom_CS"/>
</dbReference>